<dbReference type="GO" id="GO:0005737">
    <property type="term" value="C:cytoplasm"/>
    <property type="evidence" value="ECO:0007669"/>
    <property type="project" value="UniProtKB-SubCell"/>
</dbReference>
<dbReference type="GO" id="GO:0005634">
    <property type="term" value="C:nucleus"/>
    <property type="evidence" value="ECO:0007669"/>
    <property type="project" value="UniProtKB-SubCell"/>
</dbReference>
<comment type="caution">
    <text evidence="14">The sequence shown here is derived from an EMBL/GenBank/DDBJ whole genome shotgun (WGS) entry which is preliminary data.</text>
</comment>
<comment type="subcellular location">
    <subcellularLocation>
        <location evidence="2">Cytoplasm</location>
    </subcellularLocation>
    <subcellularLocation>
        <location evidence="1">Nucleus</location>
    </subcellularLocation>
</comment>
<evidence type="ECO:0000256" key="1">
    <source>
        <dbReference type="ARBA" id="ARBA00004123"/>
    </source>
</evidence>
<evidence type="ECO:0000313" key="14">
    <source>
        <dbReference type="EMBL" id="PIK49299.1"/>
    </source>
</evidence>
<evidence type="ECO:0000256" key="6">
    <source>
        <dbReference type="ARBA" id="ARBA00022490"/>
    </source>
</evidence>
<evidence type="ECO:0000256" key="13">
    <source>
        <dbReference type="SAM" id="MobiDB-lite"/>
    </source>
</evidence>
<dbReference type="Gene3D" id="1.20.58.190">
    <property type="entry name" value="Translin, domain 1"/>
    <property type="match status" value="1"/>
</dbReference>
<dbReference type="Proteomes" id="UP000230750">
    <property type="component" value="Unassembled WGS sequence"/>
</dbReference>
<keyword evidence="9" id="KW-0539">Nucleus</keyword>
<evidence type="ECO:0000256" key="12">
    <source>
        <dbReference type="ARBA" id="ARBA00030513"/>
    </source>
</evidence>
<evidence type="ECO:0000256" key="7">
    <source>
        <dbReference type="ARBA" id="ARBA00022884"/>
    </source>
</evidence>
<dbReference type="InterPro" id="IPR036081">
    <property type="entry name" value="Translin_sf"/>
</dbReference>
<name>A0A2G8KMQ7_STIJA</name>
<dbReference type="FunFam" id="1.20.58.190:FF:000001">
    <property type="entry name" value="Translin"/>
    <property type="match status" value="1"/>
</dbReference>
<evidence type="ECO:0000256" key="5">
    <source>
        <dbReference type="ARBA" id="ARBA00022196"/>
    </source>
</evidence>
<evidence type="ECO:0000256" key="2">
    <source>
        <dbReference type="ARBA" id="ARBA00004496"/>
    </source>
</evidence>
<dbReference type="EMBL" id="MRZV01000472">
    <property type="protein sequence ID" value="PIK49299.1"/>
    <property type="molecule type" value="Genomic_DNA"/>
</dbReference>
<protein>
    <recommendedName>
        <fullName evidence="5">Translin</fullName>
    </recommendedName>
    <alternativeName>
        <fullName evidence="12">Component 3 of promoter of RISC</fullName>
    </alternativeName>
</protein>
<reference evidence="14 15" key="1">
    <citation type="journal article" date="2017" name="PLoS Biol.">
        <title>The sea cucumber genome provides insights into morphological evolution and visceral regeneration.</title>
        <authorList>
            <person name="Zhang X."/>
            <person name="Sun L."/>
            <person name="Yuan J."/>
            <person name="Sun Y."/>
            <person name="Gao Y."/>
            <person name="Zhang L."/>
            <person name="Li S."/>
            <person name="Dai H."/>
            <person name="Hamel J.F."/>
            <person name="Liu C."/>
            <person name="Yu Y."/>
            <person name="Liu S."/>
            <person name="Lin W."/>
            <person name="Guo K."/>
            <person name="Jin S."/>
            <person name="Xu P."/>
            <person name="Storey K.B."/>
            <person name="Huan P."/>
            <person name="Zhang T."/>
            <person name="Zhou Y."/>
            <person name="Zhang J."/>
            <person name="Lin C."/>
            <person name="Li X."/>
            <person name="Xing L."/>
            <person name="Huo D."/>
            <person name="Sun M."/>
            <person name="Wang L."/>
            <person name="Mercier A."/>
            <person name="Li F."/>
            <person name="Yang H."/>
            <person name="Xiang J."/>
        </authorList>
    </citation>
    <scope>NUCLEOTIDE SEQUENCE [LARGE SCALE GENOMIC DNA]</scope>
    <source>
        <strain evidence="14">Shaxun</strain>
        <tissue evidence="14">Muscle</tissue>
    </source>
</reference>
<dbReference type="GO" id="GO:0016070">
    <property type="term" value="P:RNA metabolic process"/>
    <property type="evidence" value="ECO:0007669"/>
    <property type="project" value="InterPro"/>
</dbReference>
<evidence type="ECO:0000256" key="11">
    <source>
        <dbReference type="ARBA" id="ARBA00025410"/>
    </source>
</evidence>
<keyword evidence="8" id="KW-0238">DNA-binding</keyword>
<dbReference type="GO" id="GO:0003697">
    <property type="term" value="F:single-stranded DNA binding"/>
    <property type="evidence" value="ECO:0007669"/>
    <property type="project" value="InterPro"/>
</dbReference>
<comment type="similarity">
    <text evidence="3">Belongs to the translin family.</text>
</comment>
<evidence type="ECO:0000256" key="3">
    <source>
        <dbReference type="ARBA" id="ARBA00005902"/>
    </source>
</evidence>
<dbReference type="InterPro" id="IPR016068">
    <property type="entry name" value="Translin_N"/>
</dbReference>
<gene>
    <name evidence="14" type="ORF">BSL78_13814</name>
</gene>
<comment type="function">
    <text evidence="11">Exhibits both single-stranded and double-stranded endoribonuclease activity. May act as an activator of RNA-induced silencing complex (RISC) by facilitating endonucleolytic cleavage of the siRNA passenger strand.</text>
</comment>
<dbReference type="AlphaFoldDB" id="A0A2G8KMQ7"/>
<comment type="function">
    <text evidence="10">DNA-binding protein that specifically recognizes consensus sequences at the breakpoint junctions in chromosomal translocations, mostly involving immunoglobulin (Ig)/T-cell receptor gene segments. Seems to recognize single-stranded DNA ends generated by staggered breaks occurring at recombination hot spots.</text>
</comment>
<keyword evidence="6" id="KW-0963">Cytoplasm</keyword>
<dbReference type="STRING" id="307972.A0A2G8KMQ7"/>
<dbReference type="GO" id="GO:0043565">
    <property type="term" value="F:sequence-specific DNA binding"/>
    <property type="evidence" value="ECO:0007669"/>
    <property type="project" value="InterPro"/>
</dbReference>
<dbReference type="OrthoDB" id="829at2759"/>
<evidence type="ECO:0000313" key="15">
    <source>
        <dbReference type="Proteomes" id="UP000230750"/>
    </source>
</evidence>
<sequence length="204" mass="23375">MADTSEVISKIFNEFNTFLVNDQDTREKIRDAVRTLEQTAREIMTTLQAIHQKSGLSDVLSVCKKARDMFVSIQAQFKALQETFPAEQYYRYSDHWKFGIQRLAFLASLIIYLEGEKLASREEVAQLLGVAVKKEDGFHIDLEDFLHGLLTLANELSRLAVNSVTLVLLTTAQDSCVPERSRLRLPSPKPQERQSPEKIRRFEV</sequence>
<proteinExistence type="inferred from homology"/>
<keyword evidence="7" id="KW-0694">RNA-binding</keyword>
<evidence type="ECO:0000256" key="10">
    <source>
        <dbReference type="ARBA" id="ARBA00025374"/>
    </source>
</evidence>
<evidence type="ECO:0000256" key="9">
    <source>
        <dbReference type="ARBA" id="ARBA00023242"/>
    </source>
</evidence>
<feature type="region of interest" description="Disordered" evidence="13">
    <location>
        <begin position="181"/>
        <end position="204"/>
    </location>
</feature>
<dbReference type="InterPro" id="IPR002848">
    <property type="entry name" value="Translin_fam"/>
</dbReference>
<evidence type="ECO:0000256" key="8">
    <source>
        <dbReference type="ARBA" id="ARBA00023125"/>
    </source>
</evidence>
<dbReference type="Pfam" id="PF01997">
    <property type="entry name" value="Translin"/>
    <property type="match status" value="1"/>
</dbReference>
<feature type="compositionally biased region" description="Basic and acidic residues" evidence="13">
    <location>
        <begin position="190"/>
        <end position="204"/>
    </location>
</feature>
<dbReference type="SUPFAM" id="SSF74784">
    <property type="entry name" value="Translin"/>
    <property type="match status" value="1"/>
</dbReference>
<comment type="subunit">
    <text evidence="4">Ring-shaped heterooctamer of six TSN and two TSNAX subunits, DNA/RNA binding occurs inside the ring.</text>
</comment>
<organism evidence="14 15">
    <name type="scientific">Stichopus japonicus</name>
    <name type="common">Sea cucumber</name>
    <dbReference type="NCBI Taxonomy" id="307972"/>
    <lineage>
        <taxon>Eukaryota</taxon>
        <taxon>Metazoa</taxon>
        <taxon>Echinodermata</taxon>
        <taxon>Eleutherozoa</taxon>
        <taxon>Echinozoa</taxon>
        <taxon>Holothuroidea</taxon>
        <taxon>Aspidochirotacea</taxon>
        <taxon>Aspidochirotida</taxon>
        <taxon>Stichopodidae</taxon>
        <taxon>Apostichopus</taxon>
    </lineage>
</organism>
<accession>A0A2G8KMQ7</accession>
<dbReference type="GO" id="GO:0003723">
    <property type="term" value="F:RNA binding"/>
    <property type="evidence" value="ECO:0007669"/>
    <property type="project" value="UniProtKB-KW"/>
</dbReference>
<evidence type="ECO:0000256" key="4">
    <source>
        <dbReference type="ARBA" id="ARBA00011685"/>
    </source>
</evidence>
<dbReference type="InterPro" id="IPR033956">
    <property type="entry name" value="Translin"/>
</dbReference>
<keyword evidence="15" id="KW-1185">Reference proteome</keyword>
<dbReference type="PANTHER" id="PTHR10741">
    <property type="entry name" value="TRANSLIN AND TRANSLIN ASSOCIATED PROTEIN X"/>
    <property type="match status" value="1"/>
</dbReference>
<dbReference type="Gene3D" id="1.20.5.420">
    <property type="entry name" value="Immunoglobulin FC, subunit C"/>
    <property type="match status" value="1"/>
</dbReference>
<dbReference type="CDD" id="cd14819">
    <property type="entry name" value="Translin"/>
    <property type="match status" value="1"/>
</dbReference>